<dbReference type="Gene3D" id="3.40.50.980">
    <property type="match status" value="2"/>
</dbReference>
<accession>A0A3M7SSP3</accession>
<dbReference type="Pfam" id="PF00501">
    <property type="entry name" value="AMP-binding"/>
    <property type="match status" value="1"/>
</dbReference>
<dbReference type="AlphaFoldDB" id="A0A3M7SSP3"/>
<dbReference type="OrthoDB" id="10253115at2759"/>
<evidence type="ECO:0000313" key="12">
    <source>
        <dbReference type="Proteomes" id="UP000276133"/>
    </source>
</evidence>
<gene>
    <name evidence="11" type="ORF">BpHYR1_032779</name>
</gene>
<dbReference type="GO" id="GO:0006631">
    <property type="term" value="P:fatty acid metabolic process"/>
    <property type="evidence" value="ECO:0007669"/>
    <property type="project" value="TreeGrafter"/>
</dbReference>
<dbReference type="Gene3D" id="3.30.300.30">
    <property type="match status" value="1"/>
</dbReference>
<evidence type="ECO:0000256" key="6">
    <source>
        <dbReference type="ARBA" id="ARBA00047319"/>
    </source>
</evidence>
<organism evidence="11 12">
    <name type="scientific">Brachionus plicatilis</name>
    <name type="common">Marine rotifer</name>
    <name type="synonym">Brachionus muelleri</name>
    <dbReference type="NCBI Taxonomy" id="10195"/>
    <lineage>
        <taxon>Eukaryota</taxon>
        <taxon>Metazoa</taxon>
        <taxon>Spiralia</taxon>
        <taxon>Gnathifera</taxon>
        <taxon>Rotifera</taxon>
        <taxon>Eurotatoria</taxon>
        <taxon>Monogononta</taxon>
        <taxon>Pseudotrocha</taxon>
        <taxon>Ploima</taxon>
        <taxon>Brachionidae</taxon>
        <taxon>Brachionus</taxon>
    </lineage>
</organism>
<evidence type="ECO:0000259" key="9">
    <source>
        <dbReference type="Pfam" id="PF00501"/>
    </source>
</evidence>
<comment type="catalytic activity">
    <reaction evidence="7">
        <text>a medium-chain fatty acid + ATP + CoA = a medium-chain fatty acyl-CoA + AMP + diphosphate</text>
        <dbReference type="Rhea" id="RHEA:48340"/>
        <dbReference type="ChEBI" id="CHEBI:30616"/>
        <dbReference type="ChEBI" id="CHEBI:33019"/>
        <dbReference type="ChEBI" id="CHEBI:57287"/>
        <dbReference type="ChEBI" id="CHEBI:59558"/>
        <dbReference type="ChEBI" id="CHEBI:90546"/>
        <dbReference type="ChEBI" id="CHEBI:456215"/>
        <dbReference type="EC" id="6.2.1.2"/>
    </reaction>
</comment>
<evidence type="ECO:0000256" key="7">
    <source>
        <dbReference type="ARBA" id="ARBA00048277"/>
    </source>
</evidence>
<dbReference type="Pfam" id="PF13193">
    <property type="entry name" value="AMP-binding_C"/>
    <property type="match status" value="1"/>
</dbReference>
<dbReference type="PANTHER" id="PTHR43201:SF5">
    <property type="entry name" value="MEDIUM-CHAIN ACYL-COA LIGASE ACSF2, MITOCHONDRIAL"/>
    <property type="match status" value="1"/>
</dbReference>
<keyword evidence="2" id="KW-0436">Ligase</keyword>
<sequence>MTRAISKRYAETLESTLSTIHRDELENTLPNIIHPAHEKISYKVTPNKGLHLLYETFGERIDLLAKVKPNDECFIFPYSHRRITFLELKQRVDEFAQNLLNLGFLKGDRLAIMLPDIPEINISILACASIGVIVVLMNPAYQQVELEYMLKRTKAKGIIMMESVKNFHHYQILSNICPELKHSIKGGIISKRLPDLRHVIMVNLNGKYESHVDTRYKGTWSYGELDKFNLTHLPKPDVEPEDPFVLLFTSGTTGVPKAAVVSQFSLQNTVNLGSALHGSFTSTRIMCSPVPIFHTFGLVLGCISPLILANKVVLPNYVNDTLSTIKSIQKEKCSALNGAPFIYSDLLSHPKRHEYDLSSLEIALVGASSTHSKFVKLIKDELELKSVIIGYGMTETASAGTMTKVSDAKDCEKHAYESIGVPFPFTECKVVDQKTGHVVPHDTDGELWMRGYHIMKCYWDEPHRTAEAIDKNGWFKTGDIVSMDKDGYLYFKSRARELVVKNGINIYPADIERFLIMHDSIANVYVFGYPDEITGEELCAWIKLKDDTENVSANDILEYCKDKIAVFKIPKYVKFVKNFPINVTGKVQKSEMRTHMLHDLHNMPIDNLWKIN</sequence>
<dbReference type="InterPro" id="IPR045851">
    <property type="entry name" value="AMP-bd_C_sf"/>
</dbReference>
<dbReference type="PROSITE" id="PS00455">
    <property type="entry name" value="AMP_BINDING"/>
    <property type="match status" value="1"/>
</dbReference>
<keyword evidence="8" id="KW-0812">Transmembrane</keyword>
<protein>
    <recommendedName>
        <fullName evidence="5">Medium-chain acyl-CoA ligase ACSF2, mitochondrial</fullName>
        <ecNumber evidence="4">6.2.1.2</ecNumber>
    </recommendedName>
</protein>
<keyword evidence="8" id="KW-1133">Transmembrane helix</keyword>
<dbReference type="Gene3D" id="2.30.38.10">
    <property type="entry name" value="Luciferase, Domain 3"/>
    <property type="match status" value="1"/>
</dbReference>
<dbReference type="GO" id="GO:0031956">
    <property type="term" value="F:medium-chain fatty acid-CoA ligase activity"/>
    <property type="evidence" value="ECO:0007669"/>
    <property type="project" value="UniProtKB-EC"/>
</dbReference>
<comment type="similarity">
    <text evidence="1">Belongs to the ATP-dependent AMP-binding enzyme family.</text>
</comment>
<dbReference type="InterPro" id="IPR000873">
    <property type="entry name" value="AMP-dep_synth/lig_dom"/>
</dbReference>
<evidence type="ECO:0000256" key="5">
    <source>
        <dbReference type="ARBA" id="ARBA00039638"/>
    </source>
</evidence>
<dbReference type="SUPFAM" id="SSF56801">
    <property type="entry name" value="Acetyl-CoA synthetase-like"/>
    <property type="match status" value="1"/>
</dbReference>
<keyword evidence="8" id="KW-0472">Membrane</keyword>
<name>A0A3M7SSP3_BRAPC</name>
<evidence type="ECO:0000256" key="4">
    <source>
        <dbReference type="ARBA" id="ARBA00039009"/>
    </source>
</evidence>
<dbReference type="EC" id="6.2.1.2" evidence="4"/>
<dbReference type="EMBL" id="REGN01000809">
    <property type="protein sequence ID" value="RNA38881.1"/>
    <property type="molecule type" value="Genomic_DNA"/>
</dbReference>
<evidence type="ECO:0000313" key="11">
    <source>
        <dbReference type="EMBL" id="RNA38881.1"/>
    </source>
</evidence>
<dbReference type="Proteomes" id="UP000276133">
    <property type="component" value="Unassembled WGS sequence"/>
</dbReference>
<proteinExistence type="inferred from homology"/>
<dbReference type="STRING" id="10195.A0A3M7SSP3"/>
<dbReference type="PANTHER" id="PTHR43201">
    <property type="entry name" value="ACYL-COA SYNTHETASE"/>
    <property type="match status" value="1"/>
</dbReference>
<dbReference type="InterPro" id="IPR020845">
    <property type="entry name" value="AMP-binding_CS"/>
</dbReference>
<comment type="function">
    <text evidence="3">Acyl-CoA synthases catalyze the initial reaction in fatty acid metabolism, by forming a thioester with CoA. Has some preference toward medium-chain substrates. Plays a role in adipocyte differentiation.</text>
</comment>
<feature type="domain" description="AMP-dependent synthetase/ligase" evidence="9">
    <location>
        <begin position="65"/>
        <end position="459"/>
    </location>
</feature>
<evidence type="ECO:0000256" key="2">
    <source>
        <dbReference type="ARBA" id="ARBA00022598"/>
    </source>
</evidence>
<evidence type="ECO:0000256" key="1">
    <source>
        <dbReference type="ARBA" id="ARBA00006432"/>
    </source>
</evidence>
<feature type="transmembrane region" description="Helical" evidence="8">
    <location>
        <begin position="122"/>
        <end position="141"/>
    </location>
</feature>
<dbReference type="InterPro" id="IPR025110">
    <property type="entry name" value="AMP-bd_C"/>
</dbReference>
<evidence type="ECO:0000259" key="10">
    <source>
        <dbReference type="Pfam" id="PF13193"/>
    </source>
</evidence>
<comment type="caution">
    <text evidence="11">The sequence shown here is derived from an EMBL/GenBank/DDBJ whole genome shotgun (WGS) entry which is preliminary data.</text>
</comment>
<comment type="catalytic activity">
    <reaction evidence="6">
        <text>octanoate + ATP + CoA = octanoyl-CoA + AMP + diphosphate</text>
        <dbReference type="Rhea" id="RHEA:33631"/>
        <dbReference type="ChEBI" id="CHEBI:25646"/>
        <dbReference type="ChEBI" id="CHEBI:30616"/>
        <dbReference type="ChEBI" id="CHEBI:33019"/>
        <dbReference type="ChEBI" id="CHEBI:57287"/>
        <dbReference type="ChEBI" id="CHEBI:57386"/>
        <dbReference type="ChEBI" id="CHEBI:456215"/>
    </reaction>
</comment>
<keyword evidence="12" id="KW-1185">Reference proteome</keyword>
<evidence type="ECO:0000256" key="8">
    <source>
        <dbReference type="SAM" id="Phobius"/>
    </source>
</evidence>
<feature type="domain" description="AMP-binding enzyme C-terminal" evidence="10">
    <location>
        <begin position="511"/>
        <end position="586"/>
    </location>
</feature>
<reference evidence="11 12" key="1">
    <citation type="journal article" date="2018" name="Sci. Rep.">
        <title>Genomic signatures of local adaptation to the degree of environmental predictability in rotifers.</title>
        <authorList>
            <person name="Franch-Gras L."/>
            <person name="Hahn C."/>
            <person name="Garcia-Roger E.M."/>
            <person name="Carmona M.J."/>
            <person name="Serra M."/>
            <person name="Gomez A."/>
        </authorList>
    </citation>
    <scope>NUCLEOTIDE SEQUENCE [LARGE SCALE GENOMIC DNA]</scope>
    <source>
        <strain evidence="11">HYR1</strain>
    </source>
</reference>
<evidence type="ECO:0000256" key="3">
    <source>
        <dbReference type="ARBA" id="ARBA00037247"/>
    </source>
</evidence>